<evidence type="ECO:0000256" key="1">
    <source>
        <dbReference type="ARBA" id="ARBA00022741"/>
    </source>
</evidence>
<dbReference type="GO" id="GO:0005524">
    <property type="term" value="F:ATP binding"/>
    <property type="evidence" value="ECO:0007669"/>
    <property type="project" value="UniProtKB-UniRule"/>
</dbReference>
<comment type="caution">
    <text evidence="6">The sequence shown here is derived from an EMBL/GenBank/DDBJ whole genome shotgun (WGS) entry which is preliminary data.</text>
</comment>
<protein>
    <submittedName>
        <fullName evidence="6">Kinesin</fullName>
    </submittedName>
</protein>
<keyword evidence="1 3" id="KW-0547">Nucleotide-binding</keyword>
<dbReference type="SMART" id="SM00129">
    <property type="entry name" value="KISc"/>
    <property type="match status" value="1"/>
</dbReference>
<dbReference type="InterPro" id="IPR001752">
    <property type="entry name" value="Kinesin_motor_dom"/>
</dbReference>
<organism evidence="6">
    <name type="scientific">Trypanosoma brucei equiperdum</name>
    <dbReference type="NCBI Taxonomy" id="630700"/>
    <lineage>
        <taxon>Eukaryota</taxon>
        <taxon>Discoba</taxon>
        <taxon>Euglenozoa</taxon>
        <taxon>Kinetoplastea</taxon>
        <taxon>Metakinetoplastina</taxon>
        <taxon>Trypanosomatida</taxon>
        <taxon>Trypanosomatidae</taxon>
        <taxon>Trypanosoma</taxon>
    </lineage>
</organism>
<feature type="binding site" evidence="3">
    <location>
        <begin position="111"/>
        <end position="118"/>
    </location>
    <ligand>
        <name>ATP</name>
        <dbReference type="ChEBI" id="CHEBI:30616"/>
    </ligand>
</feature>
<feature type="region of interest" description="Disordered" evidence="4">
    <location>
        <begin position="525"/>
        <end position="570"/>
    </location>
</feature>
<evidence type="ECO:0000313" key="6">
    <source>
        <dbReference type="EMBL" id="RHW71316.1"/>
    </source>
</evidence>
<feature type="compositionally biased region" description="Polar residues" evidence="4">
    <location>
        <begin position="525"/>
        <end position="544"/>
    </location>
</feature>
<dbReference type="InterPro" id="IPR019821">
    <property type="entry name" value="Kinesin_motor_CS"/>
</dbReference>
<dbReference type="InterPro" id="IPR036961">
    <property type="entry name" value="Kinesin_motor_dom_sf"/>
</dbReference>
<dbReference type="Pfam" id="PF00225">
    <property type="entry name" value="Kinesin"/>
    <property type="match status" value="1"/>
</dbReference>
<dbReference type="PANTHER" id="PTHR47968">
    <property type="entry name" value="CENTROMERE PROTEIN E"/>
    <property type="match status" value="1"/>
</dbReference>
<dbReference type="PANTHER" id="PTHR47968:SF67">
    <property type="entry name" value="KINESIN MOTOR DOMAIN-CONTAINING PROTEIN"/>
    <property type="match status" value="1"/>
</dbReference>
<evidence type="ECO:0000259" key="5">
    <source>
        <dbReference type="PROSITE" id="PS50067"/>
    </source>
</evidence>
<name>A0A3L6L5B4_9TRYP</name>
<dbReference type="Pfam" id="PF23735">
    <property type="entry name" value="KIF9"/>
    <property type="match status" value="1"/>
</dbReference>
<dbReference type="InterPro" id="IPR027640">
    <property type="entry name" value="Kinesin-like_fam"/>
</dbReference>
<dbReference type="InterPro" id="IPR056524">
    <property type="entry name" value="KIF6/9_C"/>
</dbReference>
<keyword evidence="3" id="KW-0505">Motor protein</keyword>
<dbReference type="SUPFAM" id="SSF52540">
    <property type="entry name" value="P-loop containing nucleoside triphosphate hydrolases"/>
    <property type="match status" value="1"/>
</dbReference>
<feature type="domain" description="Kinesin motor" evidence="5">
    <location>
        <begin position="6"/>
        <end position="366"/>
    </location>
</feature>
<dbReference type="GO" id="GO:0008017">
    <property type="term" value="F:microtubule binding"/>
    <property type="evidence" value="ECO:0007669"/>
    <property type="project" value="InterPro"/>
</dbReference>
<evidence type="ECO:0000256" key="4">
    <source>
        <dbReference type="SAM" id="MobiDB-lite"/>
    </source>
</evidence>
<evidence type="ECO:0000256" key="3">
    <source>
        <dbReference type="PROSITE-ProRule" id="PRU00283"/>
    </source>
</evidence>
<dbReference type="GO" id="GO:0003777">
    <property type="term" value="F:microtubule motor activity"/>
    <property type="evidence" value="ECO:0007669"/>
    <property type="project" value="InterPro"/>
</dbReference>
<keyword evidence="2 3" id="KW-0067">ATP-binding</keyword>
<dbReference type="PROSITE" id="PS00411">
    <property type="entry name" value="KINESIN_MOTOR_1"/>
    <property type="match status" value="1"/>
</dbReference>
<comment type="similarity">
    <text evidence="3">Belongs to the TRAFAC class myosin-kinesin ATPase superfamily. Kinesin family.</text>
</comment>
<dbReference type="PRINTS" id="PR00380">
    <property type="entry name" value="KINESINHEAVY"/>
</dbReference>
<reference evidence="6" key="1">
    <citation type="submission" date="2018-09" db="EMBL/GenBank/DDBJ databases">
        <title>whole genome sequence of T. equiperdum IVM-t1 strain.</title>
        <authorList>
            <person name="Suganuma K."/>
        </authorList>
    </citation>
    <scope>NUCLEOTIDE SEQUENCE [LARGE SCALE GENOMIC DNA]</scope>
    <source>
        <strain evidence="6">IVM-t1</strain>
    </source>
</reference>
<dbReference type="Proteomes" id="UP000266743">
    <property type="component" value="Chromosome 7"/>
</dbReference>
<accession>A0A3L6L5B4</accession>
<sequence length="1042" mass="114538">MGKSEGIRVFLRIRPAAKGLPRPLNGVGSVRGADDTQNYSVEHTFEHSTVRFHVDRRTDADVVNNTREDFTFTFRRAFEPNATQADVFNTVAKDCVLAALDGYNSTVFAYGQTGSGKTHSITGGAESYEDRGIIPRALALLYEEIARRQQQEGTYSVAISYLQIYNDKGQDLLNRGHDARKLEDLPVVTIHDGGSDSDEVALRGLAQHSAATPKDALNLLFLGDTNRLYCETPMNKTSSRSHCVFTIYLEARPHGASVVRRSKLHFVDLAGSERVAKTGVSGTVLTEAKYINLSLHYLEQVIMALSEQANGRREHVPFRNSFMTMVLRDSLGPNCKTSMLATAHPAVDQLPETISTCRFAQRVALIKQDAHVNEEVDPHVLVRKLKAELQQMRDRLAFYTKDGGGAPDRDLSDDEKLRCEEMVKRFIAATDGNAKLEGFDGDLARIYYCFDVLKRMLAEGGGGVRVGGCGAGSSGGLSEQQQQQLDMYRSRVDALELCVKQKENEMNMLFDALQKVHRAKYNAETQTGADDGESSNYASRTKTAPGTGGSVEGGHAAPFQKPLGHPSNGAHMYASAAAAQQPHGMNVVEAGHSSNAGSIRYDGQDSPQALRRMACERLAPAEVTAVDEFFEKQQQLNEVYDLSSLTDAELLQDRATAFEAFSRSYRQCAQMESNKQELKGRYETCKTTARQLNEVVDQIRKLKGCIQRLRAERVLQGVEEVDEAERNALEELAAHKTSYNDLAASLRQQKESIDAMHLFMKRAQEQLTKDFEDWLQIRQKQLIMAVKAGGYKNADSSGSSNGVSIASNTTTMSNNIATPQVNPTTTAAVTTATIPPPTENAPPTAAAASPGRPTCFKPRLNFLQEQMQSKQQLGEQKPASASMPDLPPLREGLSSRRSWGCDGGMRYVAVFFTPVAWEVRPPTRGLLVTRSAAGCTTPSLPHCRSRAHQITGWVNHPPWSLSAGRHSGMAGLVVQAAVPLMTIMGTATGLPLELAREGRGLMHRIHTHPSIDRQVIQLLTSSWRSCTRLAMLSDYSWIPLNS</sequence>
<gene>
    <name evidence="6" type="primary">TbKIF9B</name>
    <name evidence="6" type="ORF">DPX39_070081400</name>
</gene>
<feature type="region of interest" description="Disordered" evidence="4">
    <location>
        <begin position="867"/>
        <end position="887"/>
    </location>
</feature>
<dbReference type="PROSITE" id="PS50067">
    <property type="entry name" value="KINESIN_MOTOR_2"/>
    <property type="match status" value="1"/>
</dbReference>
<evidence type="ECO:0000256" key="2">
    <source>
        <dbReference type="ARBA" id="ARBA00022840"/>
    </source>
</evidence>
<dbReference type="AlphaFoldDB" id="A0A3L6L5B4"/>
<dbReference type="EMBL" id="QSBY01000007">
    <property type="protein sequence ID" value="RHW71316.1"/>
    <property type="molecule type" value="Genomic_DNA"/>
</dbReference>
<proteinExistence type="inferred from homology"/>
<dbReference type="InterPro" id="IPR027417">
    <property type="entry name" value="P-loop_NTPase"/>
</dbReference>
<dbReference type="GO" id="GO:0007018">
    <property type="term" value="P:microtubule-based movement"/>
    <property type="evidence" value="ECO:0007669"/>
    <property type="project" value="InterPro"/>
</dbReference>
<dbReference type="Gene3D" id="3.40.850.10">
    <property type="entry name" value="Kinesin motor domain"/>
    <property type="match status" value="1"/>
</dbReference>